<dbReference type="SUPFAM" id="SSF53448">
    <property type="entry name" value="Nucleotide-diphospho-sugar transferases"/>
    <property type="match status" value="1"/>
</dbReference>
<reference evidence="3 4" key="1">
    <citation type="journal article" date="2011" name="Stand. Genomic Sci.">
        <title>Complete genome sequence of the acetate-degrading sulfate reducer Desulfobacca acetoxidans type strain (ASRB2).</title>
        <authorList>
            <person name="Goker M."/>
            <person name="Teshima H."/>
            <person name="Lapidus A."/>
            <person name="Nolan M."/>
            <person name="Lucas S."/>
            <person name="Hammon N."/>
            <person name="Deshpande S."/>
            <person name="Cheng J.F."/>
            <person name="Tapia R."/>
            <person name="Han C."/>
            <person name="Goodwin L."/>
            <person name="Pitluck S."/>
            <person name="Huntemann M."/>
            <person name="Liolios K."/>
            <person name="Ivanova N."/>
            <person name="Pagani I."/>
            <person name="Mavromatis K."/>
            <person name="Ovchinikova G."/>
            <person name="Pati A."/>
            <person name="Chen A."/>
            <person name="Palaniappan K."/>
            <person name="Land M."/>
            <person name="Hauser L."/>
            <person name="Brambilla E.M."/>
            <person name="Rohde M."/>
            <person name="Spring S."/>
            <person name="Detter J.C."/>
            <person name="Woyke T."/>
            <person name="Bristow J."/>
            <person name="Eisen J.A."/>
            <person name="Markowitz V."/>
            <person name="Hugenholtz P."/>
            <person name="Kyrpides N.C."/>
            <person name="Klenk H.P."/>
        </authorList>
    </citation>
    <scope>NUCLEOTIDE SEQUENCE [LARGE SCALE GENOMIC DNA]</scope>
    <source>
        <strain evidence="4">ATCC 700848 / DSM 11109 / ASRB2</strain>
    </source>
</reference>
<dbReference type="Gene3D" id="3.90.550.10">
    <property type="entry name" value="Spore Coat Polysaccharide Biosynthesis Protein SpsA, Chain A"/>
    <property type="match status" value="1"/>
</dbReference>
<gene>
    <name evidence="3" type="ordered locus">Desac_0946</name>
</gene>
<dbReference type="InterPro" id="IPR001173">
    <property type="entry name" value="Glyco_trans_2-like"/>
</dbReference>
<dbReference type="GO" id="GO:0016740">
    <property type="term" value="F:transferase activity"/>
    <property type="evidence" value="ECO:0007669"/>
    <property type="project" value="UniProtKB-KW"/>
</dbReference>
<dbReference type="AlphaFoldDB" id="F2NH45"/>
<proteinExistence type="inferred from homology"/>
<dbReference type="EMBL" id="CP002629">
    <property type="protein sequence ID" value="AEB08816.1"/>
    <property type="molecule type" value="Genomic_DNA"/>
</dbReference>
<dbReference type="CDD" id="cd02511">
    <property type="entry name" value="Beta4Glucosyltransferase"/>
    <property type="match status" value="1"/>
</dbReference>
<evidence type="ECO:0000313" key="4">
    <source>
        <dbReference type="Proteomes" id="UP000000483"/>
    </source>
</evidence>
<dbReference type="Pfam" id="PF00535">
    <property type="entry name" value="Glycos_transf_2"/>
    <property type="match status" value="1"/>
</dbReference>
<evidence type="ECO:0000313" key="3">
    <source>
        <dbReference type="EMBL" id="AEB08816.1"/>
    </source>
</evidence>
<feature type="domain" description="Glycosyltransferase 2-like" evidence="2">
    <location>
        <begin position="6"/>
        <end position="124"/>
    </location>
</feature>
<dbReference type="PANTHER" id="PTHR43630">
    <property type="entry name" value="POLY-BETA-1,6-N-ACETYL-D-GLUCOSAMINE SYNTHASE"/>
    <property type="match status" value="1"/>
</dbReference>
<reference evidence="4" key="2">
    <citation type="submission" date="2011-03" db="EMBL/GenBank/DDBJ databases">
        <title>The complete genome of Desulfobacca acetoxidans DSM 11109.</title>
        <authorList>
            <consortium name="US DOE Joint Genome Institute (JGI-PGF)"/>
            <person name="Lucas S."/>
            <person name="Copeland A."/>
            <person name="Lapidus A."/>
            <person name="Bruce D."/>
            <person name="Goodwin L."/>
            <person name="Pitluck S."/>
            <person name="Peters L."/>
            <person name="Kyrpides N."/>
            <person name="Mavromatis K."/>
            <person name="Ivanova N."/>
            <person name="Ovchinnikova G."/>
            <person name="Teshima H."/>
            <person name="Detter J.C."/>
            <person name="Han C."/>
            <person name="Land M."/>
            <person name="Hauser L."/>
            <person name="Markowitz V."/>
            <person name="Cheng J.-F."/>
            <person name="Hugenholtz P."/>
            <person name="Woyke T."/>
            <person name="Wu D."/>
            <person name="Spring S."/>
            <person name="Schueler E."/>
            <person name="Brambilla E."/>
            <person name="Klenk H.-P."/>
            <person name="Eisen J.A."/>
        </authorList>
    </citation>
    <scope>NUCLEOTIDE SEQUENCE [LARGE SCALE GENOMIC DNA]</scope>
    <source>
        <strain evidence="4">ATCC 700848 / DSM 11109 / ASRB2</strain>
    </source>
</reference>
<sequence>MKSRLSVTVITHNEEANIVDCLESASWANEIVVLDSDSTDRTVLWAKQFTDRVYSVPWHGFGKNKNQAIDEARMEWIFVLDADERITPALRREIQEILKGDGPADGYRVPRRNHFCGRFIRHLGWYPDYSIRLFRKANGRFIEREVHESVEINGSVGTLREPMLHYTYRTISDFVLRMDRYSTLAAQELLKQDKKPHFGELVWRPFFTFLSLYALKKGFLEGRAGYTLAFLYSTYNFLKYYKFRELHEQRAKDGGQPLED</sequence>
<name>F2NH45_DESAR</name>
<keyword evidence="4" id="KW-1185">Reference proteome</keyword>
<protein>
    <submittedName>
        <fullName evidence="3">Glycosyl transferase family 2</fullName>
    </submittedName>
</protein>
<evidence type="ECO:0000259" key="2">
    <source>
        <dbReference type="Pfam" id="PF00535"/>
    </source>
</evidence>
<organism evidence="3 4">
    <name type="scientific">Desulfobacca acetoxidans (strain ATCC 700848 / DSM 11109 / ASRB2)</name>
    <dbReference type="NCBI Taxonomy" id="880072"/>
    <lineage>
        <taxon>Bacteria</taxon>
        <taxon>Pseudomonadati</taxon>
        <taxon>Thermodesulfobacteriota</taxon>
        <taxon>Desulfobaccia</taxon>
        <taxon>Desulfobaccales</taxon>
        <taxon>Desulfobaccaceae</taxon>
        <taxon>Desulfobacca</taxon>
    </lineage>
</organism>
<dbReference type="RefSeq" id="WP_013705929.1">
    <property type="nucleotide sequence ID" value="NC_015388.1"/>
</dbReference>
<dbReference type="OrthoDB" id="9815923at2"/>
<dbReference type="eggNOG" id="COG0463">
    <property type="taxonomic scope" value="Bacteria"/>
</dbReference>
<dbReference type="STRING" id="880072.Desac_0946"/>
<dbReference type="PANTHER" id="PTHR43630:SF2">
    <property type="entry name" value="GLYCOSYLTRANSFERASE"/>
    <property type="match status" value="1"/>
</dbReference>
<dbReference type="HOGENOM" id="CLU_065962_0_0_7"/>
<dbReference type="KEGG" id="dao:Desac_0946"/>
<comment type="similarity">
    <text evidence="1">Belongs to the glycosyltransferase 2 family. WaaE/KdtX subfamily.</text>
</comment>
<keyword evidence="3" id="KW-0808">Transferase</keyword>
<accession>F2NH45</accession>
<dbReference type="InterPro" id="IPR029044">
    <property type="entry name" value="Nucleotide-diphossugar_trans"/>
</dbReference>
<dbReference type="Proteomes" id="UP000000483">
    <property type="component" value="Chromosome"/>
</dbReference>
<evidence type="ECO:0000256" key="1">
    <source>
        <dbReference type="ARBA" id="ARBA00038494"/>
    </source>
</evidence>